<proteinExistence type="predicted"/>
<dbReference type="PROSITE" id="PS50231">
    <property type="entry name" value="RICIN_B_LECTIN"/>
    <property type="match status" value="1"/>
</dbReference>
<keyword evidence="3 9" id="KW-0732">Signal</keyword>
<evidence type="ECO:0000256" key="5">
    <source>
        <dbReference type="ARBA" id="ARBA00023136"/>
    </source>
</evidence>
<dbReference type="InterPro" id="IPR035992">
    <property type="entry name" value="Ricin_B-like_lectins"/>
</dbReference>
<evidence type="ECO:0000256" key="6">
    <source>
        <dbReference type="ARBA" id="ARBA00023139"/>
    </source>
</evidence>
<gene>
    <name evidence="10" type="ORF">GCM10012286_45910</name>
</gene>
<dbReference type="SUPFAM" id="SSF50370">
    <property type="entry name" value="Ricin B-like lectins"/>
    <property type="match status" value="1"/>
</dbReference>
<evidence type="ECO:0008006" key="12">
    <source>
        <dbReference type="Google" id="ProtNLM"/>
    </source>
</evidence>
<dbReference type="InterPro" id="IPR003558">
    <property type="entry name" value="CDtoxinA/C"/>
</dbReference>
<name>A0ABQ2MB09_9ACTN</name>
<reference evidence="11" key="1">
    <citation type="journal article" date="2019" name="Int. J. Syst. Evol. Microbiol.">
        <title>The Global Catalogue of Microorganisms (GCM) 10K type strain sequencing project: providing services to taxonomists for standard genome sequencing and annotation.</title>
        <authorList>
            <consortium name="The Broad Institute Genomics Platform"/>
            <consortium name="The Broad Institute Genome Sequencing Center for Infectious Disease"/>
            <person name="Wu L."/>
            <person name="Ma J."/>
        </authorList>
    </citation>
    <scope>NUCLEOTIDE SEQUENCE [LARGE SCALE GENOMIC DNA]</scope>
    <source>
        <strain evidence="11">CGMCC 4.7349</strain>
    </source>
</reference>
<keyword evidence="5" id="KW-0472">Membrane</keyword>
<keyword evidence="2" id="KW-0800">Toxin</keyword>
<feature type="chain" id="PRO_5046496618" description="Ricin B lectin domain-containing protein" evidence="9">
    <location>
        <begin position="44"/>
        <end position="176"/>
    </location>
</feature>
<evidence type="ECO:0000256" key="4">
    <source>
        <dbReference type="ARBA" id="ARBA00023026"/>
    </source>
</evidence>
<evidence type="ECO:0000313" key="11">
    <source>
        <dbReference type="Proteomes" id="UP000656881"/>
    </source>
</evidence>
<keyword evidence="4" id="KW-0843">Virulence</keyword>
<dbReference type="Gene3D" id="2.80.10.50">
    <property type="match status" value="1"/>
</dbReference>
<accession>A0ABQ2MB09</accession>
<evidence type="ECO:0000256" key="1">
    <source>
        <dbReference type="ARBA" id="ARBA00004459"/>
    </source>
</evidence>
<keyword evidence="6" id="KW-0564">Palmitate</keyword>
<evidence type="ECO:0000256" key="3">
    <source>
        <dbReference type="ARBA" id="ARBA00022729"/>
    </source>
</evidence>
<feature type="signal peptide" evidence="9">
    <location>
        <begin position="1"/>
        <end position="43"/>
    </location>
</feature>
<evidence type="ECO:0000313" key="10">
    <source>
        <dbReference type="EMBL" id="GGO48997.1"/>
    </source>
</evidence>
<organism evidence="10 11">
    <name type="scientific">Streptomyces lasiicapitis</name>
    <dbReference type="NCBI Taxonomy" id="1923961"/>
    <lineage>
        <taxon>Bacteria</taxon>
        <taxon>Bacillati</taxon>
        <taxon>Actinomycetota</taxon>
        <taxon>Actinomycetes</taxon>
        <taxon>Kitasatosporales</taxon>
        <taxon>Streptomycetaceae</taxon>
        <taxon>Streptomyces</taxon>
    </lineage>
</organism>
<comment type="caution">
    <text evidence="10">The sequence shown here is derived from an EMBL/GenBank/DDBJ whole genome shotgun (WGS) entry which is preliminary data.</text>
</comment>
<evidence type="ECO:0000256" key="7">
    <source>
        <dbReference type="ARBA" id="ARBA00023237"/>
    </source>
</evidence>
<keyword evidence="8" id="KW-0449">Lipoprotein</keyword>
<evidence type="ECO:0000256" key="2">
    <source>
        <dbReference type="ARBA" id="ARBA00022656"/>
    </source>
</evidence>
<evidence type="ECO:0000256" key="9">
    <source>
        <dbReference type="SAM" id="SignalP"/>
    </source>
</evidence>
<protein>
    <recommendedName>
        <fullName evidence="12">Ricin B lectin domain-containing protein</fullName>
    </recommendedName>
</protein>
<dbReference type="EMBL" id="BMNG01000010">
    <property type="protein sequence ID" value="GGO48997.1"/>
    <property type="molecule type" value="Genomic_DNA"/>
</dbReference>
<sequence length="176" mass="18888">MVRLRAYGPLHMRLHKRRRAGVTTAAAALFLGLALSSGNPSQAATLGQWGQFRNESGPECLTAFDNDVVNMAPCETGRATQMWSPEIISPSEYLIRNAAGGCLWARPIAGFVGAYRGDCNTNDAAKRFVFDSFGGIGAASGTGRMVETQAWGNRVLAFSTTATAPSSVWWFHTTTP</sequence>
<evidence type="ECO:0000256" key="8">
    <source>
        <dbReference type="ARBA" id="ARBA00023288"/>
    </source>
</evidence>
<dbReference type="Pfam" id="PF03498">
    <property type="entry name" value="CDtoxinA"/>
    <property type="match status" value="1"/>
</dbReference>
<comment type="subcellular location">
    <subcellularLocation>
        <location evidence="1">Cell outer membrane</location>
        <topology evidence="1">Lipid-anchor</topology>
    </subcellularLocation>
</comment>
<dbReference type="Proteomes" id="UP000656881">
    <property type="component" value="Unassembled WGS sequence"/>
</dbReference>
<keyword evidence="11" id="KW-1185">Reference proteome</keyword>
<keyword evidence="7" id="KW-0998">Cell outer membrane</keyword>